<dbReference type="AlphaFoldDB" id="A0A1G6WUI1"/>
<evidence type="ECO:0000313" key="1">
    <source>
        <dbReference type="EMBL" id="SDD68685.1"/>
    </source>
</evidence>
<organism evidence="1 2">
    <name type="scientific">Bradyrhizobium brasilense</name>
    <dbReference type="NCBI Taxonomy" id="1419277"/>
    <lineage>
        <taxon>Bacteria</taxon>
        <taxon>Pseudomonadati</taxon>
        <taxon>Pseudomonadota</taxon>
        <taxon>Alphaproteobacteria</taxon>
        <taxon>Hyphomicrobiales</taxon>
        <taxon>Nitrobacteraceae</taxon>
        <taxon>Bradyrhizobium</taxon>
    </lineage>
</organism>
<dbReference type="RefSeq" id="WP_176936927.1">
    <property type="nucleotide sequence ID" value="NZ_FMZW01000014.1"/>
</dbReference>
<sequence>MGHQLAYPAAADGKHPVSKITSLSSFFAIARRPAFAAAAFFVTALASTTGHAQSGPFAGMAGTWSGAGSVTLDDGSSERIRCRATYHVGGPRMTMSLTCASDAYKFNLAADVQAEGSVVSGNWSESSRNVSGSLQGRGGGGNFQVVASAPGFNADISMRTSGNKQAVTIRADSQFRGASITLSK</sequence>
<reference evidence="1 2" key="1">
    <citation type="submission" date="2016-10" db="EMBL/GenBank/DDBJ databases">
        <authorList>
            <person name="de Groot N.N."/>
        </authorList>
    </citation>
    <scope>NUCLEOTIDE SEQUENCE [LARGE SCALE GENOMIC DNA]</scope>
    <source>
        <strain evidence="1 2">R5</strain>
    </source>
</reference>
<name>A0A1G6WUI1_9BRAD</name>
<gene>
    <name evidence="1" type="ORF">SAMN05216337_101424</name>
</gene>
<dbReference type="Proteomes" id="UP000199245">
    <property type="component" value="Unassembled WGS sequence"/>
</dbReference>
<protein>
    <submittedName>
        <fullName evidence="1">Uncharacterized protein</fullName>
    </submittedName>
</protein>
<proteinExistence type="predicted"/>
<accession>A0A1G6WUI1</accession>
<evidence type="ECO:0000313" key="2">
    <source>
        <dbReference type="Proteomes" id="UP000199245"/>
    </source>
</evidence>
<dbReference type="EMBL" id="FMZW01000014">
    <property type="protein sequence ID" value="SDD68685.1"/>
    <property type="molecule type" value="Genomic_DNA"/>
</dbReference>